<keyword evidence="2" id="KW-1185">Reference proteome</keyword>
<comment type="caution">
    <text evidence="1">The sequence shown here is derived from an EMBL/GenBank/DDBJ whole genome shotgun (WGS) entry which is preliminary data.</text>
</comment>
<accession>A0ABQ7GZW7</accession>
<evidence type="ECO:0000313" key="1">
    <source>
        <dbReference type="EMBL" id="KAF5840150.1"/>
    </source>
</evidence>
<gene>
    <name evidence="1" type="ORF">DUNSADRAFT_17634</name>
</gene>
<dbReference type="EMBL" id="MU069522">
    <property type="protein sequence ID" value="KAF5840150.1"/>
    <property type="molecule type" value="Genomic_DNA"/>
</dbReference>
<organism evidence="1 2">
    <name type="scientific">Dunaliella salina</name>
    <name type="common">Green alga</name>
    <name type="synonym">Protococcus salinus</name>
    <dbReference type="NCBI Taxonomy" id="3046"/>
    <lineage>
        <taxon>Eukaryota</taxon>
        <taxon>Viridiplantae</taxon>
        <taxon>Chlorophyta</taxon>
        <taxon>core chlorophytes</taxon>
        <taxon>Chlorophyceae</taxon>
        <taxon>CS clade</taxon>
        <taxon>Chlamydomonadales</taxon>
        <taxon>Dunaliellaceae</taxon>
        <taxon>Dunaliella</taxon>
    </lineage>
</organism>
<proteinExistence type="predicted"/>
<protein>
    <recommendedName>
        <fullName evidence="3">Secreted protein</fullName>
    </recommendedName>
</protein>
<reference evidence="1" key="1">
    <citation type="submission" date="2017-08" db="EMBL/GenBank/DDBJ databases">
        <authorList>
            <person name="Polle J.E."/>
            <person name="Barry K."/>
            <person name="Cushman J."/>
            <person name="Schmutz J."/>
            <person name="Tran D."/>
            <person name="Hathwaick L.T."/>
            <person name="Yim W.C."/>
            <person name="Jenkins J."/>
            <person name="Mckie-Krisberg Z.M."/>
            <person name="Prochnik S."/>
            <person name="Lindquist E."/>
            <person name="Dockter R.B."/>
            <person name="Adam C."/>
            <person name="Molina H."/>
            <person name="Bunkerborg J."/>
            <person name="Jin E."/>
            <person name="Buchheim M."/>
            <person name="Magnuson J."/>
        </authorList>
    </citation>
    <scope>NUCLEOTIDE SEQUENCE</scope>
    <source>
        <strain evidence="1">CCAP 19/18</strain>
    </source>
</reference>
<evidence type="ECO:0000313" key="2">
    <source>
        <dbReference type="Proteomes" id="UP000815325"/>
    </source>
</evidence>
<name>A0ABQ7GZW7_DUNSA</name>
<dbReference type="Proteomes" id="UP000815325">
    <property type="component" value="Unassembled WGS sequence"/>
</dbReference>
<evidence type="ECO:0008006" key="3">
    <source>
        <dbReference type="Google" id="ProtNLM"/>
    </source>
</evidence>
<sequence length="190" mass="20931">MLLLPLCASGGHDAAATAAMCWQETMSVLHLHQTTTPRPQLAITVGTTHQHTTLKLMGLRTVQVDGTLTLLLLMGWTPTVSLPKAKPRQTTAPLLLHTQQARHMLLSPWRPLRPLLQLLPPRAHAQANGTQGLQRMKGLRACPLRHHSLSIGRADSWTPTVASCFSRWRVGVHSLLQLLWPCARVQSNVA</sequence>